<protein>
    <submittedName>
        <fullName evidence="4">Type VI secretion system tip protein VgrG</fullName>
    </submittedName>
</protein>
<evidence type="ECO:0000259" key="3">
    <source>
        <dbReference type="Pfam" id="PF13296"/>
    </source>
</evidence>
<evidence type="ECO:0000313" key="5">
    <source>
        <dbReference type="Proteomes" id="UP000473470"/>
    </source>
</evidence>
<organism evidence="4 5">
    <name type="scientific">Burkholderia stagnalis</name>
    <dbReference type="NCBI Taxonomy" id="1503054"/>
    <lineage>
        <taxon>Bacteria</taxon>
        <taxon>Pseudomonadati</taxon>
        <taxon>Pseudomonadota</taxon>
        <taxon>Betaproteobacteria</taxon>
        <taxon>Burkholderiales</taxon>
        <taxon>Burkholderiaceae</taxon>
        <taxon>Burkholderia</taxon>
        <taxon>Burkholderia cepacia complex</taxon>
    </lineage>
</organism>
<sequence>MADLLERLDEYATNPGAMTGRQSYFLEVLGESTSRELSVVSFTATERMGDPYRIVIELTHPNHLARGDYLGRDASFTIEPANGARPRVFAGCITRFAKTKTTRDFSRYRIVVEAHIARLRLTRTSRIYQQQSAPQIIEAILRRHGFTGHQFAFNLRRQYPQHAFRFQYQVSDLAYIRMLMQKEGIYSYFTQGKHGDVIVFADDIDHYVYTPELKAAYRETAGLEAGVEAVFALEMHAETVPQSILVADYNPDQAWERFKADANVAKKDTTTYGQSYVYGTHHLDQDGARWEAQLRHEAEIAWQVLYEGESNILALRPARVLRVDEALPDAPNGQVIIETIHSGARDQAYRNSYKAIPADRRFRLKLDVECWAKISGTLSARVTSPRDYEYAYLTQQGYYTVRFDLDFDEWNPGGESVPLRLAKPFAGGLQTGFHFPALHGDEAVVEFRDGNPDKPYISQFHHHSQAIDLITNQDRWLSRNVIRTQSNNKLRMEDWRGCEGIKLSTDHSGKSQLNLGYLVDSKKQRRGEGFELRTSGHGAVRGGKGLFVSTDDRPNAAGEQLDMQEAMTRLGDAQARMEGLAQAASIARADAADVKAMQQVLQEQIRDLQQAVMLLSSNASVAVVTPDALVHSAGSNLTMTAGASADIGVLRRFTVAAGEAISLFAQKMGIKLFASHGKVRIQAQNDEMELTSQQNMTVTSSGGHVVVQAGKSVMLTDGGGAYIKLENGNVTIASPNKVAIRMANFAWEDPDSAAGKLPAFAACKGSQGLASTSGENSVALG</sequence>
<keyword evidence="1" id="KW-0175">Coiled coil</keyword>
<dbReference type="Gene3D" id="3.55.50.10">
    <property type="entry name" value="Baseplate protein-like domains"/>
    <property type="match status" value="1"/>
</dbReference>
<dbReference type="NCBIfam" id="TIGR03361">
    <property type="entry name" value="VI_Rhs_Vgr"/>
    <property type="match status" value="1"/>
</dbReference>
<feature type="coiled-coil region" evidence="1">
    <location>
        <begin position="563"/>
        <end position="618"/>
    </location>
</feature>
<accession>A0A6L3MLF7</accession>
<dbReference type="Pfam" id="PF10106">
    <property type="entry name" value="DUF2345"/>
    <property type="match status" value="1"/>
</dbReference>
<dbReference type="Gene3D" id="4.10.220.110">
    <property type="match status" value="1"/>
</dbReference>
<dbReference type="AlphaFoldDB" id="A0A6L3MLF7"/>
<reference evidence="4 5" key="1">
    <citation type="submission" date="2019-09" db="EMBL/GenBank/DDBJ databases">
        <title>Draft genome sequences of 48 bacterial type strains from the CCUG.</title>
        <authorList>
            <person name="Tunovic T."/>
            <person name="Pineiro-Iglesias B."/>
            <person name="Unosson C."/>
            <person name="Inganas E."/>
            <person name="Ohlen M."/>
            <person name="Cardew S."/>
            <person name="Jensie-Markopoulos S."/>
            <person name="Salva-Serra F."/>
            <person name="Jaen-Luchoro D."/>
            <person name="Karlsson R."/>
            <person name="Svensson-Stadler L."/>
            <person name="Chun J."/>
            <person name="Moore E."/>
        </authorList>
    </citation>
    <scope>NUCLEOTIDE SEQUENCE [LARGE SCALE GENOMIC DNA]</scope>
    <source>
        <strain evidence="4 5">CCUG 65686</strain>
    </source>
</reference>
<dbReference type="InterPro" id="IPR017847">
    <property type="entry name" value="T6SS_RhsGE_Vgr_subset"/>
</dbReference>
<comment type="caution">
    <text evidence="4">The sequence shown here is derived from an EMBL/GenBank/DDBJ whole genome shotgun (WGS) entry which is preliminary data.</text>
</comment>
<feature type="domain" description="DUF2345" evidence="2">
    <location>
        <begin position="603"/>
        <end position="750"/>
    </location>
</feature>
<dbReference type="SUPFAM" id="SSF69279">
    <property type="entry name" value="Phage tail proteins"/>
    <property type="match status" value="2"/>
</dbReference>
<feature type="domain" description="Putative type VI secretion system Rhs element associated Vgr" evidence="3">
    <location>
        <begin position="482"/>
        <end position="584"/>
    </location>
</feature>
<gene>
    <name evidence="4" type="primary">vgrG</name>
    <name evidence="4" type="ORF">F7R25_35085</name>
</gene>
<name>A0A6L3MLF7_9BURK</name>
<dbReference type="InterPro" id="IPR028244">
    <property type="entry name" value="T6SS_Rhs_Vgr_dom"/>
</dbReference>
<dbReference type="RefSeq" id="WP_081069891.1">
    <property type="nucleotide sequence ID" value="NZ_CABVPM010000076.1"/>
</dbReference>
<dbReference type="InterPro" id="IPR006533">
    <property type="entry name" value="T6SS_Vgr_RhsGE"/>
</dbReference>
<dbReference type="InterPro" id="IPR018769">
    <property type="entry name" value="VgrG2_DUF2345"/>
</dbReference>
<dbReference type="Pfam" id="PF13296">
    <property type="entry name" value="T6SS_Vgr"/>
    <property type="match status" value="1"/>
</dbReference>
<dbReference type="Pfam" id="PF05954">
    <property type="entry name" value="Phage_GPD"/>
    <property type="match status" value="1"/>
</dbReference>
<dbReference type="Proteomes" id="UP000473470">
    <property type="component" value="Unassembled WGS sequence"/>
</dbReference>
<dbReference type="SUPFAM" id="SSF69255">
    <property type="entry name" value="gp5 N-terminal domain-like"/>
    <property type="match status" value="1"/>
</dbReference>
<evidence type="ECO:0000256" key="1">
    <source>
        <dbReference type="SAM" id="Coils"/>
    </source>
</evidence>
<dbReference type="EMBL" id="VZOK01000105">
    <property type="protein sequence ID" value="KAB0631796.1"/>
    <property type="molecule type" value="Genomic_DNA"/>
</dbReference>
<proteinExistence type="predicted"/>
<dbReference type="Gene3D" id="2.40.50.230">
    <property type="entry name" value="Gp5 N-terminal domain"/>
    <property type="match status" value="1"/>
</dbReference>
<dbReference type="InterPro" id="IPR037026">
    <property type="entry name" value="Vgr_OB-fold_dom_sf"/>
</dbReference>
<evidence type="ECO:0000259" key="2">
    <source>
        <dbReference type="Pfam" id="PF10106"/>
    </source>
</evidence>
<dbReference type="NCBIfam" id="TIGR01646">
    <property type="entry name" value="vgr_GE"/>
    <property type="match status" value="1"/>
</dbReference>
<evidence type="ECO:0000313" key="4">
    <source>
        <dbReference type="EMBL" id="KAB0631796.1"/>
    </source>
</evidence>
<dbReference type="Gene3D" id="2.30.110.50">
    <property type="match status" value="1"/>
</dbReference>